<gene>
    <name evidence="1" type="ORF">PXEA_LOCUS11361</name>
</gene>
<proteinExistence type="predicted"/>
<evidence type="ECO:0000313" key="1">
    <source>
        <dbReference type="EMBL" id="VEL17921.1"/>
    </source>
</evidence>
<evidence type="ECO:0000313" key="2">
    <source>
        <dbReference type="Proteomes" id="UP000784294"/>
    </source>
</evidence>
<organism evidence="1 2">
    <name type="scientific">Protopolystoma xenopodis</name>
    <dbReference type="NCBI Taxonomy" id="117903"/>
    <lineage>
        <taxon>Eukaryota</taxon>
        <taxon>Metazoa</taxon>
        <taxon>Spiralia</taxon>
        <taxon>Lophotrochozoa</taxon>
        <taxon>Platyhelminthes</taxon>
        <taxon>Monogenea</taxon>
        <taxon>Polyopisthocotylea</taxon>
        <taxon>Polystomatidea</taxon>
        <taxon>Polystomatidae</taxon>
        <taxon>Protopolystoma</taxon>
    </lineage>
</organism>
<sequence length="289" mass="30420">MNSSYGRHWAGLLGVGSGSNFPDIIGPGNSLFGTACCNSSQQRRNGEVFSSNSSRIGYPSGRDTGALDSSVSINGPASLLSAVSASFGNLTGDPHRGFSEPLSNLSSATGSGQSNRKSDASIEALARAVALIQKAEFAHLSIRAPSTAIPNSGGGLNLDPLEFPPILPSSGRKVTGPNSSASPPVTKTRSYVYHLSKGLASGGMDNASSGSVHPPHLSDYCTNHSLCFDFLKYVAYFVYFFQSLIYLNSASSPSPYEYECYESAGQAATTNHFTEYPPKRFAYSSGGFY</sequence>
<protein>
    <submittedName>
        <fullName evidence="1">Uncharacterized protein</fullName>
    </submittedName>
</protein>
<dbReference type="EMBL" id="CAAALY010034832">
    <property type="protein sequence ID" value="VEL17921.1"/>
    <property type="molecule type" value="Genomic_DNA"/>
</dbReference>
<dbReference type="AlphaFoldDB" id="A0A3S5CFX7"/>
<reference evidence="1" key="1">
    <citation type="submission" date="2018-11" db="EMBL/GenBank/DDBJ databases">
        <authorList>
            <consortium name="Pathogen Informatics"/>
        </authorList>
    </citation>
    <scope>NUCLEOTIDE SEQUENCE</scope>
</reference>
<dbReference type="Proteomes" id="UP000784294">
    <property type="component" value="Unassembled WGS sequence"/>
</dbReference>
<accession>A0A3S5CFX7</accession>
<keyword evidence="2" id="KW-1185">Reference proteome</keyword>
<name>A0A3S5CFX7_9PLAT</name>
<comment type="caution">
    <text evidence="1">The sequence shown here is derived from an EMBL/GenBank/DDBJ whole genome shotgun (WGS) entry which is preliminary data.</text>
</comment>